<keyword evidence="2" id="KW-1185">Reference proteome</keyword>
<sequence>MLMVVMKLASPHVNPLQLLNTITVEKQTFKGLMYVTAQVNGKDIRAMLDRSATNNFVAQREVDRLGLKLSGNNSQIKAMNSMAKPVHGVAEKTLRIASWQGSCSMMVVHLDNFDLIISIEFFVNAKLH</sequence>
<dbReference type="Gene3D" id="2.40.70.10">
    <property type="entry name" value="Acid Proteases"/>
    <property type="match status" value="1"/>
</dbReference>
<reference evidence="1" key="1">
    <citation type="journal article" date="2022" name="Plant J.">
        <title>Strategies of tolerance reflected in two North American maple genomes.</title>
        <authorList>
            <person name="McEvoy S.L."/>
            <person name="Sezen U.U."/>
            <person name="Trouern-Trend A."/>
            <person name="McMahon S.M."/>
            <person name="Schaberg P.G."/>
            <person name="Yang J."/>
            <person name="Wegrzyn J.L."/>
            <person name="Swenson N.G."/>
        </authorList>
    </citation>
    <scope>NUCLEOTIDE SEQUENCE</scope>
    <source>
        <strain evidence="1">NS2018</strain>
    </source>
</reference>
<dbReference type="InterPro" id="IPR021109">
    <property type="entry name" value="Peptidase_aspartic_dom_sf"/>
</dbReference>
<dbReference type="SUPFAM" id="SSF50630">
    <property type="entry name" value="Acid proteases"/>
    <property type="match status" value="1"/>
</dbReference>
<name>A0AA39VR16_ACESA</name>
<gene>
    <name evidence="1" type="ORF">LWI29_021003</name>
</gene>
<dbReference type="Proteomes" id="UP001168877">
    <property type="component" value="Unassembled WGS sequence"/>
</dbReference>
<organism evidence="1 2">
    <name type="scientific">Acer saccharum</name>
    <name type="common">Sugar maple</name>
    <dbReference type="NCBI Taxonomy" id="4024"/>
    <lineage>
        <taxon>Eukaryota</taxon>
        <taxon>Viridiplantae</taxon>
        <taxon>Streptophyta</taxon>
        <taxon>Embryophyta</taxon>
        <taxon>Tracheophyta</taxon>
        <taxon>Spermatophyta</taxon>
        <taxon>Magnoliopsida</taxon>
        <taxon>eudicotyledons</taxon>
        <taxon>Gunneridae</taxon>
        <taxon>Pentapetalae</taxon>
        <taxon>rosids</taxon>
        <taxon>malvids</taxon>
        <taxon>Sapindales</taxon>
        <taxon>Sapindaceae</taxon>
        <taxon>Hippocastanoideae</taxon>
        <taxon>Acereae</taxon>
        <taxon>Acer</taxon>
    </lineage>
</organism>
<accession>A0AA39VR16</accession>
<protein>
    <submittedName>
        <fullName evidence="1">Uncharacterized protein</fullName>
    </submittedName>
</protein>
<reference evidence="1" key="2">
    <citation type="submission" date="2023-06" db="EMBL/GenBank/DDBJ databases">
        <authorList>
            <person name="Swenson N.G."/>
            <person name="Wegrzyn J.L."/>
            <person name="Mcevoy S.L."/>
        </authorList>
    </citation>
    <scope>NUCLEOTIDE SEQUENCE</scope>
    <source>
        <strain evidence="1">NS2018</strain>
        <tissue evidence="1">Leaf</tissue>
    </source>
</reference>
<evidence type="ECO:0000313" key="1">
    <source>
        <dbReference type="EMBL" id="KAK0587323.1"/>
    </source>
</evidence>
<dbReference type="CDD" id="cd00303">
    <property type="entry name" value="retropepsin_like"/>
    <property type="match status" value="1"/>
</dbReference>
<dbReference type="PANTHER" id="PTHR12917">
    <property type="entry name" value="ASPARTYL PROTEASE DDI-RELATED"/>
    <property type="match status" value="1"/>
</dbReference>
<dbReference type="PANTHER" id="PTHR12917:SF18">
    <property type="entry name" value="DNA DAMAGE-INDUCIBLE PROTEIN 1-LIKE"/>
    <property type="match status" value="1"/>
</dbReference>
<dbReference type="Pfam" id="PF13650">
    <property type="entry name" value="Asp_protease_2"/>
    <property type="match status" value="1"/>
</dbReference>
<comment type="caution">
    <text evidence="1">The sequence shown here is derived from an EMBL/GenBank/DDBJ whole genome shotgun (WGS) entry which is preliminary data.</text>
</comment>
<dbReference type="AlphaFoldDB" id="A0AA39VR16"/>
<evidence type="ECO:0000313" key="2">
    <source>
        <dbReference type="Proteomes" id="UP001168877"/>
    </source>
</evidence>
<dbReference type="EMBL" id="JAUESC010000382">
    <property type="protein sequence ID" value="KAK0587323.1"/>
    <property type="molecule type" value="Genomic_DNA"/>
</dbReference>
<proteinExistence type="predicted"/>